<feature type="region of interest" description="Disordered" evidence="2">
    <location>
        <begin position="1"/>
        <end position="130"/>
    </location>
</feature>
<accession>A0A2J8NES5</accession>
<name>A0A2J8NES5_PANTR</name>
<evidence type="ECO:0000256" key="2">
    <source>
        <dbReference type="SAM" id="MobiDB-lite"/>
    </source>
</evidence>
<comment type="caution">
    <text evidence="3">The sequence shown here is derived from an EMBL/GenBank/DDBJ whole genome shotgun (WGS) entry which is preliminary data.</text>
</comment>
<feature type="non-terminal residue" evidence="3">
    <location>
        <position position="1"/>
    </location>
</feature>
<reference evidence="3 4" key="1">
    <citation type="submission" date="2017-12" db="EMBL/GenBank/DDBJ databases">
        <title>High-resolution comparative analysis of great ape genomes.</title>
        <authorList>
            <person name="Pollen A."/>
            <person name="Hastie A."/>
            <person name="Hormozdiari F."/>
            <person name="Dougherty M."/>
            <person name="Liu R."/>
            <person name="Chaisson M."/>
            <person name="Hoppe E."/>
            <person name="Hill C."/>
            <person name="Pang A."/>
            <person name="Hillier L."/>
            <person name="Baker C."/>
            <person name="Armstrong J."/>
            <person name="Shendure J."/>
            <person name="Paten B."/>
            <person name="Wilson R."/>
            <person name="Chao H."/>
            <person name="Schneider V."/>
            <person name="Ventura M."/>
            <person name="Kronenberg Z."/>
            <person name="Murali S."/>
            <person name="Gordon D."/>
            <person name="Cantsilieris S."/>
            <person name="Munson K."/>
            <person name="Nelson B."/>
            <person name="Raja A."/>
            <person name="Underwood J."/>
            <person name="Diekhans M."/>
            <person name="Fiddes I."/>
            <person name="Haussler D."/>
            <person name="Eichler E."/>
        </authorList>
    </citation>
    <scope>NUCLEOTIDE SEQUENCE [LARGE SCALE GENOMIC DNA]</scope>
    <source>
        <strain evidence="3">Yerkes chimp pedigree #C0471</strain>
    </source>
</reference>
<sequence length="130" mass="13977">KTLKSLTSHDPMKQWEVTSRAPPCSGSSITEIINPNYMGVGPFGPPMPLHVKQTLSPDQQPTAWSYDQPPKDSPLGPCRGESPPTPPGQPPISPKKFLPSTANRGLPARTQESSEALSELPLSREPRGTA</sequence>
<dbReference type="AlphaFoldDB" id="A0A2J8NES5"/>
<gene>
    <name evidence="3" type="ORF">CK820_G0010809</name>
</gene>
<dbReference type="PANTHER" id="PTHR46051:SF3">
    <property type="entry name" value="PHOSPHATIDYLINOSITOL 3,4,5-TRISPHOSPHATE 5-PHOSPHATASE 1"/>
    <property type="match status" value="1"/>
</dbReference>
<feature type="compositionally biased region" description="Polar residues" evidence="2">
    <location>
        <begin position="53"/>
        <end position="65"/>
    </location>
</feature>
<protein>
    <submittedName>
        <fullName evidence="3">INPP5D isoform 4</fullName>
    </submittedName>
</protein>
<keyword evidence="1" id="KW-0727">SH2 domain</keyword>
<evidence type="ECO:0000256" key="1">
    <source>
        <dbReference type="ARBA" id="ARBA00022999"/>
    </source>
</evidence>
<dbReference type="EMBL" id="NBAG03000230">
    <property type="protein sequence ID" value="PNI70268.1"/>
    <property type="molecule type" value="Genomic_DNA"/>
</dbReference>
<dbReference type="PANTHER" id="PTHR46051">
    <property type="entry name" value="SH2 DOMAIN-CONTAINING PROTEIN"/>
    <property type="match status" value="1"/>
</dbReference>
<dbReference type="Proteomes" id="UP000236370">
    <property type="component" value="Unassembled WGS sequence"/>
</dbReference>
<evidence type="ECO:0000313" key="4">
    <source>
        <dbReference type="Proteomes" id="UP000236370"/>
    </source>
</evidence>
<proteinExistence type="predicted"/>
<organism evidence="3 4">
    <name type="scientific">Pan troglodytes</name>
    <name type="common">Chimpanzee</name>
    <dbReference type="NCBI Taxonomy" id="9598"/>
    <lineage>
        <taxon>Eukaryota</taxon>
        <taxon>Metazoa</taxon>
        <taxon>Chordata</taxon>
        <taxon>Craniata</taxon>
        <taxon>Vertebrata</taxon>
        <taxon>Euteleostomi</taxon>
        <taxon>Mammalia</taxon>
        <taxon>Eutheria</taxon>
        <taxon>Euarchontoglires</taxon>
        <taxon>Primates</taxon>
        <taxon>Haplorrhini</taxon>
        <taxon>Catarrhini</taxon>
        <taxon>Hominidae</taxon>
        <taxon>Pan</taxon>
    </lineage>
</organism>
<feature type="compositionally biased region" description="Pro residues" evidence="2">
    <location>
        <begin position="83"/>
        <end position="93"/>
    </location>
</feature>
<evidence type="ECO:0000313" key="3">
    <source>
        <dbReference type="EMBL" id="PNI70268.1"/>
    </source>
</evidence>